<dbReference type="Pfam" id="PF07247">
    <property type="entry name" value="AATase"/>
    <property type="match status" value="1"/>
</dbReference>
<sequence>MRKATNLQKYFLLRTELELSTTVSLSATYSKNIFDPLDKDSQILLLKTIQALIYKYEVLRIDFRPNLTEQVLKKDQCEDWDVEPLEKIAMSDVIKYLFRPDSAFGTNTVNISTIGSASEKGQNTKSWQFDSVGEDFLDFVHNANNAIKAGLRKPLWRLFIINENTACFNYHHAIADGISGVNFHDELKNCFNEISKGSLIVDDTVYGIPSTDVAKNFGSNIVFKAGPKFKINGLPQYPTISESDIIKEKPKLLFKMSMLFNHFVVPYFPTPIKRLFRDLDLFTLSPNLEKLAH</sequence>
<keyword evidence="1" id="KW-0808">Transferase</keyword>
<accession>A0A8F2EIX9</accession>
<dbReference type="AlphaFoldDB" id="A0A8F2EIX9"/>
<dbReference type="GO" id="GO:0008080">
    <property type="term" value="F:N-acetyltransferase activity"/>
    <property type="evidence" value="ECO:0007669"/>
    <property type="project" value="TreeGrafter"/>
</dbReference>
<dbReference type="PANTHER" id="PTHR28037:SF1">
    <property type="entry name" value="ALCOHOL O-ACETYLTRANSFERASE 1-RELATED"/>
    <property type="match status" value="1"/>
</dbReference>
<dbReference type="InterPro" id="IPR010828">
    <property type="entry name" value="Atf2/Sli1-like"/>
</dbReference>
<dbReference type="EC" id="2.3.1.84" evidence="1"/>
<evidence type="ECO:0000313" key="1">
    <source>
        <dbReference type="EMBL" id="QWT44787.1"/>
    </source>
</evidence>
<keyword evidence="1" id="KW-0012">Acyltransferase</keyword>
<dbReference type="EMBL" id="MW574421">
    <property type="protein sequence ID" value="QWT44787.1"/>
    <property type="molecule type" value="Genomic_DNA"/>
</dbReference>
<name>A0A8F2EIX9_SACFI</name>
<protein>
    <submittedName>
        <fullName evidence="1">Alcohol acetyltransferase ATF(A)1N</fullName>
        <ecNumber evidence="1">2.3.1.84</ecNumber>
    </submittedName>
</protein>
<proteinExistence type="predicted"/>
<reference evidence="1" key="1">
    <citation type="journal article" date="2021" name="J. Microbiol.">
        <title>Molecular characterization of the Saccharomycopsis fibuligera ATF genes, encoding alcohol acetyltransferase for volatile acetate ester formation.</title>
        <authorList>
            <person name="Moon H.Y."/>
            <person name="Kim H.J."/>
            <person name="Kim K.S."/>
            <person name="Yoo S.J."/>
            <person name="Lee D.W."/>
            <person name="Shin H.J."/>
            <person name="Seo J.A."/>
            <person name="Kang H.A."/>
        </authorList>
    </citation>
    <scope>NUCLEOTIDE SEQUENCE</scope>
</reference>
<dbReference type="PANTHER" id="PTHR28037">
    <property type="entry name" value="ALCOHOL O-ACETYLTRANSFERASE 1-RELATED"/>
    <property type="match status" value="1"/>
</dbReference>
<organism evidence="1">
    <name type="scientific">Saccharomycopsis fibuligera</name>
    <name type="common">Yeast</name>
    <dbReference type="NCBI Taxonomy" id="4944"/>
    <lineage>
        <taxon>Eukaryota</taxon>
        <taxon>Fungi</taxon>
        <taxon>Dikarya</taxon>
        <taxon>Ascomycota</taxon>
        <taxon>Saccharomycotina</taxon>
        <taxon>Saccharomycetes</taxon>
        <taxon>Saccharomycopsidaceae</taxon>
        <taxon>Saccharomycopsis</taxon>
    </lineage>
</organism>
<dbReference type="GO" id="GO:0004026">
    <property type="term" value="F:alcohol O-acetyltransferase activity"/>
    <property type="evidence" value="ECO:0007669"/>
    <property type="project" value="UniProtKB-EC"/>
</dbReference>
<dbReference type="InterPro" id="IPR052058">
    <property type="entry name" value="Alcohol_O-acetyltransferase"/>
</dbReference>